<dbReference type="OrthoDB" id="4350726at2"/>
<proteinExistence type="predicted"/>
<dbReference type="AlphaFoldDB" id="A0A1R4KNG4"/>
<evidence type="ECO:0008006" key="3">
    <source>
        <dbReference type="Google" id="ProtNLM"/>
    </source>
</evidence>
<keyword evidence="2" id="KW-1185">Reference proteome</keyword>
<dbReference type="InterPro" id="IPR021784">
    <property type="entry name" value="DUF3349"/>
</dbReference>
<organism evidence="1 2">
    <name type="scientific">Luteococcus japonicus LSP_Lj1</name>
    <dbReference type="NCBI Taxonomy" id="1255658"/>
    <lineage>
        <taxon>Bacteria</taxon>
        <taxon>Bacillati</taxon>
        <taxon>Actinomycetota</taxon>
        <taxon>Actinomycetes</taxon>
        <taxon>Propionibacteriales</taxon>
        <taxon>Propionibacteriaceae</taxon>
        <taxon>Luteococcus</taxon>
    </lineage>
</organism>
<dbReference type="STRING" id="1255658.FM114_16175"/>
<dbReference type="Gene3D" id="6.10.140.2080">
    <property type="match status" value="1"/>
</dbReference>
<sequence>MANPMTKILAWLRAGYPEGVPQGDYIALLGLLHRSLTDEEVERLAIEFYRGEQGVDDSLTEDQIRATIRGQIHLDPSKDDVLRVLERIEAGGWPHVHPSAEPSGH</sequence>
<gene>
    <name evidence="1" type="ORF">FM114_16175</name>
</gene>
<evidence type="ECO:0000313" key="1">
    <source>
        <dbReference type="EMBL" id="SJN45623.1"/>
    </source>
</evidence>
<dbReference type="Proteomes" id="UP000188342">
    <property type="component" value="Unassembled WGS sequence"/>
</dbReference>
<dbReference type="Pfam" id="PF11829">
    <property type="entry name" value="DUF3349"/>
    <property type="match status" value="1"/>
</dbReference>
<reference evidence="1 2" key="1">
    <citation type="submission" date="2017-02" db="EMBL/GenBank/DDBJ databases">
        <authorList>
            <person name="Peterson S.W."/>
        </authorList>
    </citation>
    <scope>NUCLEOTIDE SEQUENCE [LARGE SCALE GENOMIC DNA]</scope>
    <source>
        <strain evidence="1 2">LSP_Lj1</strain>
    </source>
</reference>
<name>A0A1R4KNG4_9ACTN</name>
<dbReference type="RefSeq" id="WP_094766167.1">
    <property type="nucleotide sequence ID" value="NZ_FUKQ01000063.1"/>
</dbReference>
<protein>
    <recommendedName>
        <fullName evidence="3">DUF3349 domain-containing protein</fullName>
    </recommendedName>
</protein>
<evidence type="ECO:0000313" key="2">
    <source>
        <dbReference type="Proteomes" id="UP000188342"/>
    </source>
</evidence>
<accession>A0A1R4KNG4</accession>
<dbReference type="EMBL" id="FUKQ01000063">
    <property type="protein sequence ID" value="SJN45623.1"/>
    <property type="molecule type" value="Genomic_DNA"/>
</dbReference>
<dbReference type="Gene3D" id="1.10.10.2390">
    <property type="match status" value="1"/>
</dbReference>